<accession>A0ABW3G3I5</accession>
<evidence type="ECO:0000256" key="1">
    <source>
        <dbReference type="SAM" id="MobiDB-lite"/>
    </source>
</evidence>
<keyword evidence="3" id="KW-1185">Reference proteome</keyword>
<protein>
    <submittedName>
        <fullName evidence="2">DUF3618 domain-containing protein</fullName>
    </submittedName>
</protein>
<dbReference type="Gene3D" id="1.20.120.20">
    <property type="entry name" value="Apolipoprotein"/>
    <property type="match status" value="1"/>
</dbReference>
<feature type="region of interest" description="Disordered" evidence="1">
    <location>
        <begin position="135"/>
        <end position="198"/>
    </location>
</feature>
<dbReference type="EMBL" id="JBHTIL010000001">
    <property type="protein sequence ID" value="MFD0924739.1"/>
    <property type="molecule type" value="Genomic_DNA"/>
</dbReference>
<feature type="compositionally biased region" description="Low complexity" evidence="1">
    <location>
        <begin position="58"/>
        <end position="80"/>
    </location>
</feature>
<feature type="compositionally biased region" description="Polar residues" evidence="1">
    <location>
        <begin position="177"/>
        <end position="186"/>
    </location>
</feature>
<dbReference type="InterPro" id="IPR022062">
    <property type="entry name" value="DUF3618"/>
</dbReference>
<feature type="region of interest" description="Disordered" evidence="1">
    <location>
        <begin position="24"/>
        <end position="43"/>
    </location>
</feature>
<dbReference type="RefSeq" id="WP_253647255.1">
    <property type="nucleotide sequence ID" value="NZ_BAAAMO010000002.1"/>
</dbReference>
<gene>
    <name evidence="2" type="ORF">ACFQ04_03225</name>
</gene>
<name>A0ABW3G3I5_9NOCA</name>
<feature type="region of interest" description="Disordered" evidence="1">
    <location>
        <begin position="52"/>
        <end position="92"/>
    </location>
</feature>
<evidence type="ECO:0000313" key="2">
    <source>
        <dbReference type="EMBL" id="MFD0924739.1"/>
    </source>
</evidence>
<sequence>MTSADPDQLRRDIDRTRERLSTRVDTLAHEANPSTIARRKVRGVTGTLGSVRDRVMGSAQDTAQSASESADSAASSITDAVRSAPDAVQQRTQGSPLAAGLIAFGAGLLVSAMFPPTQAEQQAAATLQEKAQPLADQVSSAAQDVAGSLQESASQAVDSVKETATDAAQTVKEEGTSAAQETSTQAKHAADTVADEAR</sequence>
<comment type="caution">
    <text evidence="2">The sequence shown here is derived from an EMBL/GenBank/DDBJ whole genome shotgun (WGS) entry which is preliminary data.</text>
</comment>
<organism evidence="2 3">
    <name type="scientific">Williamsia deligens</name>
    <dbReference type="NCBI Taxonomy" id="321325"/>
    <lineage>
        <taxon>Bacteria</taxon>
        <taxon>Bacillati</taxon>
        <taxon>Actinomycetota</taxon>
        <taxon>Actinomycetes</taxon>
        <taxon>Mycobacteriales</taxon>
        <taxon>Nocardiaceae</taxon>
        <taxon>Williamsia</taxon>
    </lineage>
</organism>
<dbReference type="Pfam" id="PF12277">
    <property type="entry name" value="DUF3618"/>
    <property type="match status" value="1"/>
</dbReference>
<proteinExistence type="predicted"/>
<dbReference type="Proteomes" id="UP001597068">
    <property type="component" value="Unassembled WGS sequence"/>
</dbReference>
<evidence type="ECO:0000313" key="3">
    <source>
        <dbReference type="Proteomes" id="UP001597068"/>
    </source>
</evidence>
<reference evidence="3" key="1">
    <citation type="journal article" date="2019" name="Int. J. Syst. Evol. Microbiol.">
        <title>The Global Catalogue of Microorganisms (GCM) 10K type strain sequencing project: providing services to taxonomists for standard genome sequencing and annotation.</title>
        <authorList>
            <consortium name="The Broad Institute Genomics Platform"/>
            <consortium name="The Broad Institute Genome Sequencing Center for Infectious Disease"/>
            <person name="Wu L."/>
            <person name="Ma J."/>
        </authorList>
    </citation>
    <scope>NUCLEOTIDE SEQUENCE [LARGE SCALE GENOMIC DNA]</scope>
    <source>
        <strain evidence="3">CCUG 50873</strain>
    </source>
</reference>